<dbReference type="OrthoDB" id="6174426at2"/>
<evidence type="ECO:0000313" key="4">
    <source>
        <dbReference type="Proteomes" id="UP000008366"/>
    </source>
</evidence>
<dbReference type="Gene3D" id="3.40.50.620">
    <property type="entry name" value="HUPs"/>
    <property type="match status" value="2"/>
</dbReference>
<evidence type="ECO:0000259" key="2">
    <source>
        <dbReference type="Pfam" id="PF00582"/>
    </source>
</evidence>
<dbReference type="SUPFAM" id="SSF52402">
    <property type="entry name" value="Adenine nucleotide alpha hydrolases-like"/>
    <property type="match status" value="2"/>
</dbReference>
<evidence type="ECO:0000256" key="1">
    <source>
        <dbReference type="ARBA" id="ARBA00008791"/>
    </source>
</evidence>
<protein>
    <recommendedName>
        <fullName evidence="2">UspA domain-containing protein</fullName>
    </recommendedName>
</protein>
<dbReference type="STRING" id="1184609.KILIM_014_00100"/>
<dbReference type="Pfam" id="PF00582">
    <property type="entry name" value="Usp"/>
    <property type="match status" value="2"/>
</dbReference>
<reference evidence="3 4" key="1">
    <citation type="submission" date="2012-08" db="EMBL/GenBank/DDBJ databases">
        <title>Whole genome shotgun sequence of Kineosphaera limosa NBRC 100340.</title>
        <authorList>
            <person name="Yoshida I."/>
            <person name="Isaki S."/>
            <person name="Hosoyama A."/>
            <person name="Tsuchikane K."/>
            <person name="Katsumata H."/>
            <person name="Ando Y."/>
            <person name="Ohji S."/>
            <person name="Hamada M."/>
            <person name="Tamura T."/>
            <person name="Yamazoe A."/>
            <person name="Yamazaki S."/>
            <person name="Fujita N."/>
        </authorList>
    </citation>
    <scope>NUCLEOTIDE SEQUENCE [LARGE SCALE GENOMIC DNA]</scope>
    <source>
        <strain evidence="3 4">NBRC 100340</strain>
    </source>
</reference>
<proteinExistence type="inferred from homology"/>
<feature type="domain" description="UspA" evidence="2">
    <location>
        <begin position="5"/>
        <end position="128"/>
    </location>
</feature>
<dbReference type="PRINTS" id="PR01438">
    <property type="entry name" value="UNVRSLSTRESS"/>
</dbReference>
<dbReference type="eggNOG" id="COG0589">
    <property type="taxonomic scope" value="Bacteria"/>
</dbReference>
<dbReference type="InterPro" id="IPR014729">
    <property type="entry name" value="Rossmann-like_a/b/a_fold"/>
</dbReference>
<dbReference type="InterPro" id="IPR006016">
    <property type="entry name" value="UspA"/>
</dbReference>
<dbReference type="PANTHER" id="PTHR46268">
    <property type="entry name" value="STRESS RESPONSE PROTEIN NHAX"/>
    <property type="match status" value="1"/>
</dbReference>
<comment type="caution">
    <text evidence="3">The sequence shown here is derived from an EMBL/GenBank/DDBJ whole genome shotgun (WGS) entry which is preliminary data.</text>
</comment>
<name>K6W6R6_9MICO</name>
<accession>K6W6R6</accession>
<keyword evidence="4" id="KW-1185">Reference proteome</keyword>
<feature type="domain" description="UspA" evidence="2">
    <location>
        <begin position="138"/>
        <end position="263"/>
    </location>
</feature>
<dbReference type="AlphaFoldDB" id="K6W6R6"/>
<dbReference type="InterPro" id="IPR006015">
    <property type="entry name" value="Universal_stress_UspA"/>
</dbReference>
<dbReference type="PANTHER" id="PTHR46268:SF6">
    <property type="entry name" value="UNIVERSAL STRESS PROTEIN UP12"/>
    <property type="match status" value="1"/>
</dbReference>
<dbReference type="EMBL" id="BAHD01000014">
    <property type="protein sequence ID" value="GAB94875.1"/>
    <property type="molecule type" value="Genomic_DNA"/>
</dbReference>
<sequence length="270" mass="27348">MHEAPIVVGVDGSSAATDATAWAADWAGRVGLPLRLLTAGNPARARGAKAVTSLFVRETAAVLESHPDLHVDCVHENAEPSAALIEASGSAAALVIGSRGAGGWDDLRVGSVAYDVSAYARCVVAVIPPVAGGHLDGPVVVGVDGSPESAEAAEFAARQAHDRGLDLLVVTAYDNGDPQRSRAAGDLAQRMARDAVRDLRGFAGRVHSRAVVGAPALALAQAGARASLLVVGSRGAGGFAGKLLGSVSRAVLGLSDRPVAIVRAWEPQEA</sequence>
<organism evidence="3 4">
    <name type="scientific">Kineosphaera limosa NBRC 100340</name>
    <dbReference type="NCBI Taxonomy" id="1184609"/>
    <lineage>
        <taxon>Bacteria</taxon>
        <taxon>Bacillati</taxon>
        <taxon>Actinomycetota</taxon>
        <taxon>Actinomycetes</taxon>
        <taxon>Micrococcales</taxon>
        <taxon>Dermatophilaceae</taxon>
        <taxon>Kineosphaera</taxon>
    </lineage>
</organism>
<evidence type="ECO:0000313" key="3">
    <source>
        <dbReference type="EMBL" id="GAB94875.1"/>
    </source>
</evidence>
<comment type="similarity">
    <text evidence="1">Belongs to the universal stress protein A family.</text>
</comment>
<gene>
    <name evidence="3" type="ORF">KILIM_014_00100</name>
</gene>
<dbReference type="Proteomes" id="UP000008366">
    <property type="component" value="Unassembled WGS sequence"/>
</dbReference>
<dbReference type="RefSeq" id="WP_006591407.1">
    <property type="nucleotide sequence ID" value="NZ_BAHD01000014.1"/>
</dbReference>